<dbReference type="Pfam" id="PF01464">
    <property type="entry name" value="SLT"/>
    <property type="match status" value="1"/>
</dbReference>
<protein>
    <submittedName>
        <fullName evidence="3">Uncharacterized protein</fullName>
    </submittedName>
</protein>
<dbReference type="EMBL" id="CP013108">
    <property type="protein sequence ID" value="APG93083.1"/>
    <property type="molecule type" value="Genomic_DNA"/>
</dbReference>
<dbReference type="RefSeq" id="WP_064255169.1">
    <property type="nucleotide sequence ID" value="NZ_CP013108.1"/>
</dbReference>
<comment type="similarity">
    <text evidence="1">Belongs to the transglycosylase Slt family.</text>
</comment>
<dbReference type="Proteomes" id="UP000182306">
    <property type="component" value="Plasmid A"/>
</dbReference>
<dbReference type="KEGG" id="same:SAMCFNEI73_pA0106"/>
<dbReference type="InterPro" id="IPR023346">
    <property type="entry name" value="Lysozyme-like_dom_sf"/>
</dbReference>
<name>A0A1L3LSP7_9HYPH</name>
<gene>
    <name evidence="3" type="ORF">SAMCFNEI73_pA0106</name>
</gene>
<dbReference type="InterPro" id="IPR008258">
    <property type="entry name" value="Transglycosylase_SLT_dom_1"/>
</dbReference>
<evidence type="ECO:0000256" key="1">
    <source>
        <dbReference type="ARBA" id="ARBA00007734"/>
    </source>
</evidence>
<dbReference type="AlphaFoldDB" id="A0A1L3LSP7"/>
<dbReference type="Gene3D" id="1.10.530.10">
    <property type="match status" value="1"/>
</dbReference>
<sequence>MCTSWGPISYAQDRQESADIVTDESTWPIDSKATLATNFDERWRGSMKDFVLGANGVLTQQDVAQNNADKSPYDLGGLHHIDAVLSNFARSDNVPDRVDEPHIPTGSIQQFGSLRQCGHPPLSPEEVKSLVVQTARKYRVDEVFATAIAWAESGFDQSRNSPKGARGPMQLMPATAARFGVRDICDPAQNIEGGMKYLRFLLDEFQNPLLVAAAYNSGEQRIYQHGGIPPFQETVGYVARVVNYQLGLPMPSAKGKARLATAAQTVSDASDSGDAGVIAVKKTGKFVGGVMHF</sequence>
<dbReference type="SUPFAM" id="SSF53955">
    <property type="entry name" value="Lysozyme-like"/>
    <property type="match status" value="1"/>
</dbReference>
<keyword evidence="3" id="KW-0614">Plasmid</keyword>
<geneLocation type="plasmid" evidence="3 4">
    <name>A</name>
</geneLocation>
<proteinExistence type="inferred from homology"/>
<accession>A0A1L3LSP7</accession>
<organism evidence="3 4">
    <name type="scientific">Sinorhizobium americanum</name>
    <dbReference type="NCBI Taxonomy" id="194963"/>
    <lineage>
        <taxon>Bacteria</taxon>
        <taxon>Pseudomonadati</taxon>
        <taxon>Pseudomonadota</taxon>
        <taxon>Alphaproteobacteria</taxon>
        <taxon>Hyphomicrobiales</taxon>
        <taxon>Rhizobiaceae</taxon>
        <taxon>Sinorhizobium/Ensifer group</taxon>
        <taxon>Sinorhizobium</taxon>
    </lineage>
</organism>
<dbReference type="PANTHER" id="PTHR37423">
    <property type="entry name" value="SOLUBLE LYTIC MUREIN TRANSGLYCOSYLASE-RELATED"/>
    <property type="match status" value="1"/>
</dbReference>
<comment type="similarity">
    <text evidence="2">Belongs to the virb1 family.</text>
</comment>
<dbReference type="PANTHER" id="PTHR37423:SF2">
    <property type="entry name" value="MEMBRANE-BOUND LYTIC MUREIN TRANSGLYCOSYLASE C"/>
    <property type="match status" value="1"/>
</dbReference>
<dbReference type="CDD" id="cd00254">
    <property type="entry name" value="LT-like"/>
    <property type="match status" value="1"/>
</dbReference>
<evidence type="ECO:0000313" key="4">
    <source>
        <dbReference type="Proteomes" id="UP000182306"/>
    </source>
</evidence>
<evidence type="ECO:0000256" key="2">
    <source>
        <dbReference type="ARBA" id="ARBA00009387"/>
    </source>
</evidence>
<reference evidence="3 4" key="1">
    <citation type="submission" date="2015-10" db="EMBL/GenBank/DDBJ databases">
        <title>Genomic differences between typical nodule nitrogen-fixing rhizobial strains and those coming from bean seeds.</title>
        <authorList>
            <person name="Peralta H."/>
            <person name="Aguilar-Vera A."/>
            <person name="Diaz R."/>
            <person name="Mora Y."/>
            <person name="Martinez-Batallar G."/>
            <person name="Salazar E."/>
            <person name="Vargas-Lagunas C."/>
            <person name="Encarnacion S."/>
            <person name="Girard L."/>
            <person name="Mora J."/>
        </authorList>
    </citation>
    <scope>NUCLEOTIDE SEQUENCE [LARGE SCALE GENOMIC DNA]</scope>
    <source>
        <strain evidence="3 4">CFNEI 73</strain>
        <plasmid evidence="3 4">A</plasmid>
    </source>
</reference>
<keyword evidence="4" id="KW-1185">Reference proteome</keyword>
<evidence type="ECO:0000313" key="3">
    <source>
        <dbReference type="EMBL" id="APG93083.1"/>
    </source>
</evidence>